<keyword evidence="9" id="KW-0446">Lipid-binding</keyword>
<evidence type="ECO:0000256" key="2">
    <source>
        <dbReference type="ARBA" id="ARBA00022448"/>
    </source>
</evidence>
<feature type="domain" description="C2" evidence="13">
    <location>
        <begin position="1069"/>
        <end position="1206"/>
    </location>
</feature>
<comment type="subcellular location">
    <subcellularLocation>
        <location evidence="1">Endoplasmic reticulum membrane</location>
    </subcellularLocation>
</comment>
<name>A0AAV4ZZF4_9AGAM</name>
<dbReference type="EMBL" id="BPWL01000001">
    <property type="protein sequence ID" value="GJJ06394.1"/>
    <property type="molecule type" value="Genomic_DNA"/>
</dbReference>
<evidence type="ECO:0000256" key="6">
    <source>
        <dbReference type="ARBA" id="ARBA00022824"/>
    </source>
</evidence>
<gene>
    <name evidence="15" type="ORF">Clacol_000585</name>
</gene>
<feature type="transmembrane region" description="Helical" evidence="12">
    <location>
        <begin position="580"/>
        <end position="599"/>
    </location>
</feature>
<evidence type="ECO:0000256" key="10">
    <source>
        <dbReference type="ARBA" id="ARBA00023136"/>
    </source>
</evidence>
<keyword evidence="7 12" id="KW-1133">Transmembrane helix</keyword>
<keyword evidence="6" id="KW-0256">Endoplasmic reticulum</keyword>
<feature type="transmembrane region" description="Helical" evidence="12">
    <location>
        <begin position="611"/>
        <end position="635"/>
    </location>
</feature>
<keyword evidence="3" id="KW-0597">Phosphoprotein</keyword>
<dbReference type="GO" id="GO:0061817">
    <property type="term" value="P:endoplasmic reticulum-plasma membrane tethering"/>
    <property type="evidence" value="ECO:0007669"/>
    <property type="project" value="InterPro"/>
</dbReference>
<dbReference type="PANTHER" id="PTHR47348:SF3">
    <property type="entry name" value="MEIOTICALLY UP-REGULATED GENE 190 PROTEIN"/>
    <property type="match status" value="1"/>
</dbReference>
<evidence type="ECO:0000313" key="15">
    <source>
        <dbReference type="EMBL" id="GJJ06394.1"/>
    </source>
</evidence>
<evidence type="ECO:0000256" key="9">
    <source>
        <dbReference type="ARBA" id="ARBA00023121"/>
    </source>
</evidence>
<dbReference type="GO" id="GO:0008289">
    <property type="term" value="F:lipid binding"/>
    <property type="evidence" value="ECO:0007669"/>
    <property type="project" value="UniProtKB-KW"/>
</dbReference>
<feature type="domain" description="C2" evidence="13">
    <location>
        <begin position="896"/>
        <end position="1026"/>
    </location>
</feature>
<dbReference type="SUPFAM" id="SSF49562">
    <property type="entry name" value="C2 domain (Calcium/lipid-binding domain, CaLB)"/>
    <property type="match status" value="2"/>
</dbReference>
<proteinExistence type="predicted"/>
<dbReference type="Pfam" id="PF00168">
    <property type="entry name" value="C2"/>
    <property type="match status" value="2"/>
</dbReference>
<evidence type="ECO:0000256" key="3">
    <source>
        <dbReference type="ARBA" id="ARBA00022553"/>
    </source>
</evidence>
<feature type="region of interest" description="Disordered" evidence="11">
    <location>
        <begin position="1099"/>
        <end position="1123"/>
    </location>
</feature>
<evidence type="ECO:0000256" key="12">
    <source>
        <dbReference type="SAM" id="Phobius"/>
    </source>
</evidence>
<evidence type="ECO:0000256" key="1">
    <source>
        <dbReference type="ARBA" id="ARBA00004586"/>
    </source>
</evidence>
<evidence type="ECO:0000313" key="16">
    <source>
        <dbReference type="Proteomes" id="UP001050691"/>
    </source>
</evidence>
<evidence type="ECO:0000256" key="7">
    <source>
        <dbReference type="ARBA" id="ARBA00022989"/>
    </source>
</evidence>
<keyword evidence="2" id="KW-0813">Transport</keyword>
<keyword evidence="4 12" id="KW-0812">Transmembrane</keyword>
<evidence type="ECO:0000256" key="8">
    <source>
        <dbReference type="ARBA" id="ARBA00023055"/>
    </source>
</evidence>
<dbReference type="GO" id="GO:0005789">
    <property type="term" value="C:endoplasmic reticulum membrane"/>
    <property type="evidence" value="ECO:0007669"/>
    <property type="project" value="UniProtKB-SubCell"/>
</dbReference>
<evidence type="ECO:0008006" key="17">
    <source>
        <dbReference type="Google" id="ProtNLM"/>
    </source>
</evidence>
<evidence type="ECO:0000259" key="14">
    <source>
        <dbReference type="PROSITE" id="PS51847"/>
    </source>
</evidence>
<dbReference type="InterPro" id="IPR000008">
    <property type="entry name" value="C2_dom"/>
</dbReference>
<keyword evidence="5" id="KW-0677">Repeat</keyword>
<dbReference type="Gene3D" id="2.60.40.150">
    <property type="entry name" value="C2 domain"/>
    <property type="match status" value="2"/>
</dbReference>
<evidence type="ECO:0000259" key="13">
    <source>
        <dbReference type="PROSITE" id="PS50004"/>
    </source>
</evidence>
<dbReference type="SMART" id="SM00239">
    <property type="entry name" value="C2"/>
    <property type="match status" value="2"/>
</dbReference>
<dbReference type="Pfam" id="PF25331">
    <property type="entry name" value="C2_Mug190_3rd"/>
    <property type="match status" value="1"/>
</dbReference>
<evidence type="ECO:0000256" key="4">
    <source>
        <dbReference type="ARBA" id="ARBA00022692"/>
    </source>
</evidence>
<feature type="domain" description="SMP-LTD" evidence="14">
    <location>
        <begin position="662"/>
        <end position="905"/>
    </location>
</feature>
<accession>A0AAV4ZZF4</accession>
<dbReference type="PROSITE" id="PS50004">
    <property type="entry name" value="C2"/>
    <property type="match status" value="2"/>
</dbReference>
<organism evidence="15 16">
    <name type="scientific">Clathrus columnatus</name>
    <dbReference type="NCBI Taxonomy" id="1419009"/>
    <lineage>
        <taxon>Eukaryota</taxon>
        <taxon>Fungi</taxon>
        <taxon>Dikarya</taxon>
        <taxon>Basidiomycota</taxon>
        <taxon>Agaricomycotina</taxon>
        <taxon>Agaricomycetes</taxon>
        <taxon>Phallomycetidae</taxon>
        <taxon>Phallales</taxon>
        <taxon>Clathraceae</taxon>
        <taxon>Clathrus</taxon>
    </lineage>
</organism>
<dbReference type="InterPro" id="IPR037765">
    <property type="entry name" value="C2B_Tricalbin"/>
</dbReference>
<dbReference type="GO" id="GO:0006869">
    <property type="term" value="P:lipid transport"/>
    <property type="evidence" value="ECO:0007669"/>
    <property type="project" value="UniProtKB-KW"/>
</dbReference>
<dbReference type="Pfam" id="PF25669">
    <property type="entry name" value="SMP_MUG190-like"/>
    <property type="match status" value="1"/>
</dbReference>
<dbReference type="InterPro" id="IPR035892">
    <property type="entry name" value="C2_domain_sf"/>
</dbReference>
<keyword evidence="8" id="KW-0445">Lipid transport</keyword>
<keyword evidence="10 12" id="KW-0472">Membrane</keyword>
<reference evidence="15" key="1">
    <citation type="submission" date="2021-10" db="EMBL/GenBank/DDBJ databases">
        <title>De novo Genome Assembly of Clathrus columnatus (Basidiomycota, Fungi) Using Illumina and Nanopore Sequence Data.</title>
        <authorList>
            <person name="Ogiso-Tanaka E."/>
            <person name="Itagaki H."/>
            <person name="Hosoya T."/>
            <person name="Hosaka K."/>
        </authorList>
    </citation>
    <scope>NUCLEOTIDE SEQUENCE</scope>
    <source>
        <strain evidence="15">MO-923</strain>
    </source>
</reference>
<protein>
    <recommendedName>
        <fullName evidence="17">C2 domain-containing protein</fullName>
    </recommendedName>
</protein>
<sequence>MVTAVVLSVAKRVLLRYSMPNNITLVTNKAINNSQINGVNKVKRQRKKMTAPEPVWVPCLTEYGREAVEDLLRLREFTLRFNPILNIGVRNLEELDDPSSLHDSSTKAILLALLDIIGVEEEAHVKHVYISPQEIQIKLKAIQGLGLNWSKIIPMLEDLQALVPQDHPFYSLPKVEKRDSSYNIRGGRTQCIDAISLLPMLLHLINVVCNGGSVRQELEVGEEQARKARSDYHAAVKNASDRWNEQKQVFLDAKPEIQNKGESKADEWSMQYQEAEKRYKERIRDLQSYFRVEINSCASRFEPLGVDTDGRVYYLPSSLGPFRGKKDRLPSDKERLGFRRWGWFIAVYGKPGTQIQHFGCDYSDDVDTNVKLREEGWWGFADVSEIRKLSKWLLSRAETEDEGVAPTTVGKLSPAPRSQLNRMKTLAKAINEFADFIDWRLQRRNDLICGDDIMEPYSEHKPVPTTEKYLTQMAEREKTAVEEPSEHLEQKASSEKKDIMDKMVGPKEKPVDKVNRKRGEHTVKDPVTGRDVKIRDAEFDDLREEKDKGLSAYNPGNITRHPYLPPRPVSLTPFLRSFDYLQLGLTFGFVMIWFFLAFPPGRWWLPFTWPWLIWISRTLIIGITAAASVASVSFIQRRLEKEIDHIRLDMYEARGEKFAQPIPESVEWMNMFIQTMWGLVNPELFVFVADMIEDVMQTQQSLPAFVDAVRISDMGQGSNPIRILSVRALSDQPTDNEYPRDSWIDQGTGILQREAENALSDNRDEEQSGNYVACLLYHGNFEVAFAYQSMPGHGEQARAKNIHLLIEFFLGLYDWLHIPIPVWIQLDGLVGTVRLRLQFISEPPFIRNVTLTLMGLPAIEASAIPMSRALPNVLDLPLISRFAKTAIAASMAEYLAPKSMTINVQELLSATAIGDTRALGVFIITIHHAKDLCARDSNGKSDPYIVLAYAKFGKPQYSTRIILGDLNPSFEETTALLVTPDEVKSDEELAIMLWDSDKRRIKITVKDLMRVPNKMFHRTDRLMGFEDADSMPGTLSWSINRVRLLKVVTQILSVWPTAKDSAEDPSIPDVQKIPPDPNYPSGILSLVIHHISNLECQNLKGTSGKDREGQAGQDTDEPTEQTSNLPSAYCEIIINDDLIYKTRVKQYTSMPFFEAGTERFIRDWRNTVVRLTVRDARLREKDPILGIVNLDLKDLFRDASEITRLYSITEGIGFGSNGGRRMSVSLLFRSVELELPRHALGWETATIEVLSPITLTVEQETSFRPSSAKLIAFTSDSKESIPASVAETKEHGIAWNINGLRLPVYNRYSSSLTFELGKSSVWDRRPDATAVLWLNEVVDDEIVDVKIPVIVGKDLRLLRQNFLSDFTASTHDYETVGFLSTKIKLDRGLDEYIYSLLTIASRTMRPMLRRKLVGMHTKPSKHSRRRKGRLVIDIDNSDHIEGEAILSEKNAHAGDDGLIDKNEKKAMKKAHKRQLANRQRGIHGFRPYRTAIWMKEGIRSRIVPTKNSERRDSVVQSEA</sequence>
<feature type="region of interest" description="Disordered" evidence="11">
    <location>
        <begin position="476"/>
        <end position="523"/>
    </location>
</feature>
<keyword evidence="16" id="KW-1185">Reference proteome</keyword>
<dbReference type="InterPro" id="IPR031468">
    <property type="entry name" value="SMP_LBD"/>
</dbReference>
<dbReference type="CDD" id="cd21676">
    <property type="entry name" value="SMP_Mug190"/>
    <property type="match status" value="1"/>
</dbReference>
<comment type="caution">
    <text evidence="15">The sequence shown here is derived from an EMBL/GenBank/DDBJ whole genome shotgun (WGS) entry which is preliminary data.</text>
</comment>
<evidence type="ECO:0000256" key="11">
    <source>
        <dbReference type="SAM" id="MobiDB-lite"/>
    </source>
</evidence>
<dbReference type="PROSITE" id="PS51847">
    <property type="entry name" value="SMP"/>
    <property type="match status" value="1"/>
</dbReference>
<evidence type="ECO:0000256" key="5">
    <source>
        <dbReference type="ARBA" id="ARBA00022737"/>
    </source>
</evidence>
<dbReference type="Proteomes" id="UP001050691">
    <property type="component" value="Unassembled WGS sequence"/>
</dbReference>
<dbReference type="CDD" id="cd04052">
    <property type="entry name" value="C2B_Tricalbin-like"/>
    <property type="match status" value="1"/>
</dbReference>
<dbReference type="PANTHER" id="PTHR47348">
    <property type="entry name" value="MEIOTICALLY UP-REGULATED GENE 190 PROTEIN"/>
    <property type="match status" value="1"/>
</dbReference>
<feature type="compositionally biased region" description="Basic and acidic residues" evidence="11">
    <location>
        <begin position="476"/>
        <end position="514"/>
    </location>
</feature>
<dbReference type="InterPro" id="IPR057349">
    <property type="entry name" value="C2_Mug190_3rd"/>
</dbReference>